<gene>
    <name evidence="1" type="ORF">KPSA1_03485</name>
</gene>
<proteinExistence type="predicted"/>
<dbReference type="EMBL" id="BGJZ01000146">
    <property type="protein sequence ID" value="GBH10076.1"/>
    <property type="molecule type" value="Genomic_DNA"/>
</dbReference>
<comment type="caution">
    <text evidence="1">The sequence shown here is derived from an EMBL/GenBank/DDBJ whole genome shotgun (WGS) entry which is preliminary data.</text>
</comment>
<accession>A0A2V0QAP5</accession>
<evidence type="ECO:0000313" key="1">
    <source>
        <dbReference type="EMBL" id="GBH10076.1"/>
    </source>
</evidence>
<sequence>MQPHDIGGMPVMVGDPVKACGGNSVQLRLNGKVTLATMVLHGP</sequence>
<dbReference type="Proteomes" id="UP000247480">
    <property type="component" value="Unassembled WGS sequence"/>
</dbReference>
<organism evidence="1 2">
    <name type="scientific">Pseudomonas syringae pv. actinidiae</name>
    <dbReference type="NCBI Taxonomy" id="103796"/>
    <lineage>
        <taxon>Bacteria</taxon>
        <taxon>Pseudomonadati</taxon>
        <taxon>Pseudomonadota</taxon>
        <taxon>Gammaproteobacteria</taxon>
        <taxon>Pseudomonadales</taxon>
        <taxon>Pseudomonadaceae</taxon>
        <taxon>Pseudomonas</taxon>
        <taxon>Pseudomonas syringae</taxon>
    </lineage>
</organism>
<dbReference type="AlphaFoldDB" id="A0A2V0QAP5"/>
<protein>
    <submittedName>
        <fullName evidence="1">Na+/H+ antiporter NhaD or related arsenite permease</fullName>
    </submittedName>
</protein>
<evidence type="ECO:0000313" key="2">
    <source>
        <dbReference type="Proteomes" id="UP000247480"/>
    </source>
</evidence>
<name>A0A2V0QAP5_PSESF</name>
<reference evidence="1 2" key="1">
    <citation type="submission" date="2018-04" db="EMBL/GenBank/DDBJ databases">
        <title>Draft genome sequence of Pseudomonas syringae pv. actinidiae biovar 1 strains isolated from kiwifruit in Kagawa prefecture.</title>
        <authorList>
            <person name="Tabuchi M."/>
            <person name="Saito M."/>
            <person name="Fujiwara S."/>
            <person name="Sasa N."/>
            <person name="Akimitsu K."/>
            <person name="Gomi K."/>
            <person name="Konishi-Sugita S."/>
            <person name="Hamano K."/>
            <person name="Kataoka I."/>
        </authorList>
    </citation>
    <scope>NUCLEOTIDE SEQUENCE [LARGE SCALE GENOMIC DNA]</scope>
    <source>
        <strain evidence="1 2">MAFF212206</strain>
    </source>
</reference>